<sequence>MAMMLEVKVPDENSSILDFPDVEEPKDADWKNSGFIPWVEMDDQDRIIRAYGTIRDNMRIQEEPIHEKIKEDLLTYVLPKDQTAQIIPLMFGGNRKHPSGLATGRRAFGVHSINEGDGRMEMLRSIFLENPKNYVSFEYRFSYFADEKLPSHFTSRWDCYDENGHLQHSYTDDGFKHKEYDFTNSP</sequence>
<proteinExistence type="predicted"/>
<dbReference type="Proteomes" id="UP000887578">
    <property type="component" value="Unplaced"/>
</dbReference>
<dbReference type="WBParaSite" id="PDA_v2.g1362.t1">
    <property type="protein sequence ID" value="PDA_v2.g1362.t1"/>
    <property type="gene ID" value="PDA_v2.g1362"/>
</dbReference>
<organism evidence="1 2">
    <name type="scientific">Panagrolaimus davidi</name>
    <dbReference type="NCBI Taxonomy" id="227884"/>
    <lineage>
        <taxon>Eukaryota</taxon>
        <taxon>Metazoa</taxon>
        <taxon>Ecdysozoa</taxon>
        <taxon>Nematoda</taxon>
        <taxon>Chromadorea</taxon>
        <taxon>Rhabditida</taxon>
        <taxon>Tylenchina</taxon>
        <taxon>Panagrolaimomorpha</taxon>
        <taxon>Panagrolaimoidea</taxon>
        <taxon>Panagrolaimidae</taxon>
        <taxon>Panagrolaimus</taxon>
    </lineage>
</organism>
<dbReference type="AlphaFoldDB" id="A0A914P6P7"/>
<keyword evidence="1" id="KW-1185">Reference proteome</keyword>
<evidence type="ECO:0000313" key="2">
    <source>
        <dbReference type="WBParaSite" id="PDA_v2.g1362.t1"/>
    </source>
</evidence>
<evidence type="ECO:0000313" key="1">
    <source>
        <dbReference type="Proteomes" id="UP000887578"/>
    </source>
</evidence>
<reference evidence="2" key="1">
    <citation type="submission" date="2022-11" db="UniProtKB">
        <authorList>
            <consortium name="WormBaseParasite"/>
        </authorList>
    </citation>
    <scope>IDENTIFICATION</scope>
</reference>
<protein>
    <submittedName>
        <fullName evidence="2">Uncharacterized protein</fullName>
    </submittedName>
</protein>
<name>A0A914P6P7_9BILA</name>
<accession>A0A914P6P7</accession>